<comment type="caution">
    <text evidence="2">The sequence shown here is derived from an EMBL/GenBank/DDBJ whole genome shotgun (WGS) entry which is preliminary data.</text>
</comment>
<evidence type="ECO:0000259" key="1">
    <source>
        <dbReference type="Pfam" id="PF12680"/>
    </source>
</evidence>
<gene>
    <name evidence="2" type="ORF">POL68_35415</name>
</gene>
<dbReference type="EMBL" id="JAQNDM010000002">
    <property type="protein sequence ID" value="MDC0713810.1"/>
    <property type="molecule type" value="Genomic_DNA"/>
</dbReference>
<keyword evidence="3" id="KW-1185">Reference proteome</keyword>
<name>A0ABT5DL04_9BACT</name>
<dbReference type="SUPFAM" id="SSF54427">
    <property type="entry name" value="NTF2-like"/>
    <property type="match status" value="1"/>
</dbReference>
<sequence length="119" mass="13490">MTNPAFEQQIRDLYAAFNRRDSSYVTDRMSRDVTWPRAFKGGVVHGPEAVRSYWEAQWAEIDPHVEPVGIERGDDGRYDVEVHQVIKDLAGSVIADSVVHHVYTFDGSTIVSMEIPPDE</sequence>
<proteinExistence type="predicted"/>
<evidence type="ECO:0000313" key="2">
    <source>
        <dbReference type="EMBL" id="MDC0713810.1"/>
    </source>
</evidence>
<dbReference type="Gene3D" id="3.10.450.50">
    <property type="match status" value="1"/>
</dbReference>
<protein>
    <submittedName>
        <fullName evidence="2">Nuclear transport factor 2 family protein</fullName>
    </submittedName>
</protein>
<reference evidence="2 3" key="1">
    <citation type="submission" date="2022-11" db="EMBL/GenBank/DDBJ databases">
        <title>Minimal conservation of predation-associated metabolite biosynthetic gene clusters underscores biosynthetic potential of Myxococcota including descriptions for ten novel species: Archangium lansinium sp. nov., Myxococcus landrumus sp. nov., Nannocystis bai.</title>
        <authorList>
            <person name="Ahearne A."/>
            <person name="Stevens C."/>
            <person name="Dowd S."/>
        </authorList>
    </citation>
    <scope>NUCLEOTIDE SEQUENCE [LARGE SCALE GENOMIC DNA]</scope>
    <source>
        <strain evidence="2 3">NCWAL01</strain>
    </source>
</reference>
<feature type="domain" description="SnoaL-like" evidence="1">
    <location>
        <begin position="10"/>
        <end position="112"/>
    </location>
</feature>
<organism evidence="2 3">
    <name type="scientific">Stigmatella ashevillensis</name>
    <dbReference type="NCBI Taxonomy" id="2995309"/>
    <lineage>
        <taxon>Bacteria</taxon>
        <taxon>Pseudomonadati</taxon>
        <taxon>Myxococcota</taxon>
        <taxon>Myxococcia</taxon>
        <taxon>Myxococcales</taxon>
        <taxon>Cystobacterineae</taxon>
        <taxon>Archangiaceae</taxon>
        <taxon>Stigmatella</taxon>
    </lineage>
</organism>
<evidence type="ECO:0000313" key="3">
    <source>
        <dbReference type="Proteomes" id="UP001221838"/>
    </source>
</evidence>
<dbReference type="RefSeq" id="WP_272144233.1">
    <property type="nucleotide sequence ID" value="NZ_JAQNDM010000002.1"/>
</dbReference>
<dbReference type="InterPro" id="IPR037401">
    <property type="entry name" value="SnoaL-like"/>
</dbReference>
<dbReference type="Pfam" id="PF12680">
    <property type="entry name" value="SnoaL_2"/>
    <property type="match status" value="1"/>
</dbReference>
<accession>A0ABT5DL04</accession>
<dbReference type="Proteomes" id="UP001221838">
    <property type="component" value="Unassembled WGS sequence"/>
</dbReference>
<dbReference type="InterPro" id="IPR032710">
    <property type="entry name" value="NTF2-like_dom_sf"/>
</dbReference>